<reference evidence="1" key="1">
    <citation type="submission" date="2020-03" db="EMBL/GenBank/DDBJ databases">
        <title>Draft sequencing of Paenibacilllus sp. S3N08.</title>
        <authorList>
            <person name="Kim D.-U."/>
        </authorList>
    </citation>
    <scope>NUCLEOTIDE SEQUENCE</scope>
    <source>
        <strain evidence="1">S3N08</strain>
    </source>
</reference>
<proteinExistence type="predicted"/>
<evidence type="ECO:0000313" key="2">
    <source>
        <dbReference type="Proteomes" id="UP001165962"/>
    </source>
</evidence>
<comment type="caution">
    <text evidence="1">The sequence shown here is derived from an EMBL/GenBank/DDBJ whole genome shotgun (WGS) entry which is preliminary data.</text>
</comment>
<protein>
    <submittedName>
        <fullName evidence="1">Uncharacterized protein</fullName>
    </submittedName>
</protein>
<dbReference type="EMBL" id="JAAOIW010000009">
    <property type="protein sequence ID" value="NHN32715.1"/>
    <property type="molecule type" value="Genomic_DNA"/>
</dbReference>
<keyword evidence="2" id="KW-1185">Reference proteome</keyword>
<accession>A0ABX0JGA8</accession>
<name>A0ABX0JGA8_9BACL</name>
<dbReference type="Proteomes" id="UP001165962">
    <property type="component" value="Unassembled WGS sequence"/>
</dbReference>
<dbReference type="RefSeq" id="WP_166153004.1">
    <property type="nucleotide sequence ID" value="NZ_JAAOIW010000009.1"/>
</dbReference>
<sequence>MTTPVEAYVALASDRGSTPLVSIAENPVRDFRTVMVDIGGWLDYYSVNVFLKHLFLVLITSGQEQVLLVVYGTSNLQGMG</sequence>
<organism evidence="1 2">
    <name type="scientific">Paenibacillus agricola</name>
    <dbReference type="NCBI Taxonomy" id="2716264"/>
    <lineage>
        <taxon>Bacteria</taxon>
        <taxon>Bacillati</taxon>
        <taxon>Bacillota</taxon>
        <taxon>Bacilli</taxon>
        <taxon>Bacillales</taxon>
        <taxon>Paenibacillaceae</taxon>
        <taxon>Paenibacillus</taxon>
    </lineage>
</organism>
<evidence type="ECO:0000313" key="1">
    <source>
        <dbReference type="EMBL" id="NHN32715.1"/>
    </source>
</evidence>
<gene>
    <name evidence="1" type="ORF">G9U52_23110</name>
</gene>